<name>A0A0A9SGK1_ARUDO</name>
<evidence type="ECO:0000313" key="1">
    <source>
        <dbReference type="EMBL" id="JAD37558.1"/>
    </source>
</evidence>
<reference evidence="1" key="2">
    <citation type="journal article" date="2015" name="Data Brief">
        <title>Shoot transcriptome of the giant reed, Arundo donax.</title>
        <authorList>
            <person name="Barrero R.A."/>
            <person name="Guerrero F.D."/>
            <person name="Moolhuijzen P."/>
            <person name="Goolsby J.A."/>
            <person name="Tidwell J."/>
            <person name="Bellgard S.E."/>
            <person name="Bellgard M.I."/>
        </authorList>
    </citation>
    <scope>NUCLEOTIDE SEQUENCE</scope>
    <source>
        <tissue evidence="1">Shoot tissue taken approximately 20 cm above the soil surface</tissue>
    </source>
</reference>
<proteinExistence type="predicted"/>
<protein>
    <submittedName>
        <fullName evidence="1">Uncharacterized protein</fullName>
    </submittedName>
</protein>
<dbReference type="EMBL" id="GBRH01260337">
    <property type="protein sequence ID" value="JAD37558.1"/>
    <property type="molecule type" value="Transcribed_RNA"/>
</dbReference>
<accession>A0A0A9SGK1</accession>
<organism evidence="1">
    <name type="scientific">Arundo donax</name>
    <name type="common">Giant reed</name>
    <name type="synonym">Donax arundinaceus</name>
    <dbReference type="NCBI Taxonomy" id="35708"/>
    <lineage>
        <taxon>Eukaryota</taxon>
        <taxon>Viridiplantae</taxon>
        <taxon>Streptophyta</taxon>
        <taxon>Embryophyta</taxon>
        <taxon>Tracheophyta</taxon>
        <taxon>Spermatophyta</taxon>
        <taxon>Magnoliopsida</taxon>
        <taxon>Liliopsida</taxon>
        <taxon>Poales</taxon>
        <taxon>Poaceae</taxon>
        <taxon>PACMAD clade</taxon>
        <taxon>Arundinoideae</taxon>
        <taxon>Arundineae</taxon>
        <taxon>Arundo</taxon>
    </lineage>
</organism>
<sequence length="11" mass="1227">MEGQKKCFTGV</sequence>
<reference evidence="1" key="1">
    <citation type="submission" date="2014-09" db="EMBL/GenBank/DDBJ databases">
        <authorList>
            <person name="Magalhaes I.L.F."/>
            <person name="Oliveira U."/>
            <person name="Santos F.R."/>
            <person name="Vidigal T.H.D.A."/>
            <person name="Brescovit A.D."/>
            <person name="Santos A.J."/>
        </authorList>
    </citation>
    <scope>NUCLEOTIDE SEQUENCE</scope>
    <source>
        <tissue evidence="1">Shoot tissue taken approximately 20 cm above the soil surface</tissue>
    </source>
</reference>